<keyword evidence="1" id="KW-0812">Transmembrane</keyword>
<keyword evidence="1" id="KW-1133">Transmembrane helix</keyword>
<dbReference type="Proteomes" id="UP001266099">
    <property type="component" value="Unassembled WGS sequence"/>
</dbReference>
<dbReference type="EMBL" id="JAVDUJ010000001">
    <property type="protein sequence ID" value="MDR6939485.1"/>
    <property type="molecule type" value="Genomic_DNA"/>
</dbReference>
<dbReference type="InterPro" id="IPR021202">
    <property type="entry name" value="Rv3654c-like"/>
</dbReference>
<dbReference type="NCBIfam" id="TIGR03816">
    <property type="entry name" value="tadE_like_DECH"/>
    <property type="match status" value="1"/>
</dbReference>
<sequence length="136" mass="14901">MNHYRSCNSLARKNIVWAKLESGMATLTVAVAILIIAFLGILTTEYLSIPSQLSRTQNYADLAAISGAQLIQNGAELTQICSRVKTLVSADAEQSVKISSCKIMEEDVLIKAEYQQLLPFLTRRITADSRAGPVEK</sequence>
<reference evidence="2 3" key="1">
    <citation type="submission" date="2023-07" db="EMBL/GenBank/DDBJ databases">
        <title>Sequencing the genomes of 1000 actinobacteria strains.</title>
        <authorList>
            <person name="Klenk H.-P."/>
        </authorList>
    </citation>
    <scope>NUCLEOTIDE SEQUENCE [LARGE SCALE GENOMIC DNA]</scope>
    <source>
        <strain evidence="2 3">DSM 15539</strain>
    </source>
</reference>
<dbReference type="RefSeq" id="WP_309956182.1">
    <property type="nucleotide sequence ID" value="NZ_JAVDUJ010000001.1"/>
</dbReference>
<comment type="caution">
    <text evidence="2">The sequence shown here is derived from an EMBL/GenBank/DDBJ whole genome shotgun (WGS) entry which is preliminary data.</text>
</comment>
<keyword evidence="3" id="KW-1185">Reference proteome</keyword>
<organism evidence="2 3">
    <name type="scientific">Arcanobacterium hippocoleae</name>
    <dbReference type="NCBI Taxonomy" id="149017"/>
    <lineage>
        <taxon>Bacteria</taxon>
        <taxon>Bacillati</taxon>
        <taxon>Actinomycetota</taxon>
        <taxon>Actinomycetes</taxon>
        <taxon>Actinomycetales</taxon>
        <taxon>Actinomycetaceae</taxon>
        <taxon>Arcanobacterium</taxon>
    </lineage>
</organism>
<name>A0ABU1T2K5_9ACTO</name>
<proteinExistence type="predicted"/>
<gene>
    <name evidence="2" type="ORF">J2S36_001028</name>
</gene>
<evidence type="ECO:0000313" key="2">
    <source>
        <dbReference type="EMBL" id="MDR6939485.1"/>
    </source>
</evidence>
<keyword evidence="1" id="KW-0472">Membrane</keyword>
<protein>
    <submittedName>
        <fullName evidence="2">Secretion/DNA translocation related TadE-like protein</fullName>
    </submittedName>
</protein>
<evidence type="ECO:0000313" key="3">
    <source>
        <dbReference type="Proteomes" id="UP001266099"/>
    </source>
</evidence>
<evidence type="ECO:0000256" key="1">
    <source>
        <dbReference type="SAM" id="Phobius"/>
    </source>
</evidence>
<feature type="transmembrane region" description="Helical" evidence="1">
    <location>
        <begin position="24"/>
        <end position="47"/>
    </location>
</feature>
<accession>A0ABU1T2K5</accession>